<dbReference type="RefSeq" id="WP_401233765.1">
    <property type="nucleotide sequence ID" value="NZ_JBIUVY010000033.1"/>
</dbReference>
<dbReference type="EMBL" id="JBIUVY010000033">
    <property type="protein sequence ID" value="MFJ2288314.1"/>
    <property type="molecule type" value="Genomic_DNA"/>
</dbReference>
<gene>
    <name evidence="2" type="ORF">ACIOUF_18460</name>
</gene>
<comment type="caution">
    <text evidence="2">The sequence shown here is derived from an EMBL/GenBank/DDBJ whole genome shotgun (WGS) entry which is preliminary data.</text>
</comment>
<sequence length="238" mass="26563">MAIPSEVLQAVRDNPIDGCIAVCRHALKEAEPDRNYSGDWTEENHDVLIEAVALLLQLEEQEMIAHSVSPPDVDGAMGYVCNQLRSFLQSVQSDLVGKASKSKLESLKKHFSVSLTNGFGYEFTDGDLKRIQQLINELREMVSANTELDAGHKQRMLKRLEKMQSELHKKMSDISRFYELMGDAGVALGKLGEGAKPFVDRIKEIVDIGWKSQARAEQLQSDAENPMIGHDAEPKLLD</sequence>
<evidence type="ECO:0000256" key="1">
    <source>
        <dbReference type="SAM" id="MobiDB-lite"/>
    </source>
</evidence>
<name>A0ABW8DM77_9PSED</name>
<organism evidence="2 3">
    <name type="scientific">Pseudomonas iridis</name>
    <dbReference type="NCBI Taxonomy" id="2710587"/>
    <lineage>
        <taxon>Bacteria</taxon>
        <taxon>Pseudomonadati</taxon>
        <taxon>Pseudomonadota</taxon>
        <taxon>Gammaproteobacteria</taxon>
        <taxon>Pseudomonadales</taxon>
        <taxon>Pseudomonadaceae</taxon>
        <taxon>Pseudomonas</taxon>
    </lineage>
</organism>
<proteinExistence type="predicted"/>
<evidence type="ECO:0000313" key="3">
    <source>
        <dbReference type="Proteomes" id="UP001617296"/>
    </source>
</evidence>
<reference evidence="2 3" key="1">
    <citation type="submission" date="2024-10" db="EMBL/GenBank/DDBJ databases">
        <title>The Natural Products Discovery Center: Release of the First 8490 Sequenced Strains for Exploring Actinobacteria Biosynthetic Diversity.</title>
        <authorList>
            <person name="Kalkreuter E."/>
            <person name="Kautsar S.A."/>
            <person name="Yang D."/>
            <person name="Bader C.D."/>
            <person name="Teijaro C.N."/>
            <person name="Fluegel L."/>
            <person name="Davis C.M."/>
            <person name="Simpson J.R."/>
            <person name="Lauterbach L."/>
            <person name="Steele A.D."/>
            <person name="Gui C."/>
            <person name="Meng S."/>
            <person name="Li G."/>
            <person name="Viehrig K."/>
            <person name="Ye F."/>
            <person name="Su P."/>
            <person name="Kiefer A.F."/>
            <person name="Nichols A."/>
            <person name="Cepeda A.J."/>
            <person name="Yan W."/>
            <person name="Fan B."/>
            <person name="Jiang Y."/>
            <person name="Adhikari A."/>
            <person name="Zheng C.-J."/>
            <person name="Schuster L."/>
            <person name="Cowan T.M."/>
            <person name="Smanski M.J."/>
            <person name="Chevrette M.G."/>
            <person name="De Carvalho L.P.S."/>
            <person name="Shen B."/>
        </authorList>
    </citation>
    <scope>NUCLEOTIDE SEQUENCE [LARGE SCALE GENOMIC DNA]</scope>
    <source>
        <strain evidence="2 3">NPDC087689</strain>
    </source>
</reference>
<keyword evidence="3" id="KW-1185">Reference proteome</keyword>
<evidence type="ECO:0000313" key="2">
    <source>
        <dbReference type="EMBL" id="MFJ2288314.1"/>
    </source>
</evidence>
<accession>A0ABW8DM77</accession>
<feature type="region of interest" description="Disordered" evidence="1">
    <location>
        <begin position="218"/>
        <end position="238"/>
    </location>
</feature>
<dbReference type="Proteomes" id="UP001617296">
    <property type="component" value="Unassembled WGS sequence"/>
</dbReference>
<protein>
    <submittedName>
        <fullName evidence="2">Uncharacterized protein</fullName>
    </submittedName>
</protein>